<dbReference type="PANTHER" id="PTHR31170:SF25">
    <property type="entry name" value="BNAA09G04570D PROTEIN"/>
    <property type="match status" value="1"/>
</dbReference>
<dbReference type="EMBL" id="JAMFTS010000001">
    <property type="protein sequence ID" value="KAJ4813640.1"/>
    <property type="molecule type" value="Genomic_DNA"/>
</dbReference>
<dbReference type="AlphaFoldDB" id="A0AAV8HAE0"/>
<organism evidence="1 2">
    <name type="scientific">Rhynchospora pubera</name>
    <dbReference type="NCBI Taxonomy" id="906938"/>
    <lineage>
        <taxon>Eukaryota</taxon>
        <taxon>Viridiplantae</taxon>
        <taxon>Streptophyta</taxon>
        <taxon>Embryophyta</taxon>
        <taxon>Tracheophyta</taxon>
        <taxon>Spermatophyta</taxon>
        <taxon>Magnoliopsida</taxon>
        <taxon>Liliopsida</taxon>
        <taxon>Poales</taxon>
        <taxon>Cyperaceae</taxon>
        <taxon>Cyperoideae</taxon>
        <taxon>Rhynchosporeae</taxon>
        <taxon>Rhynchospora</taxon>
    </lineage>
</organism>
<dbReference type="PANTHER" id="PTHR31170">
    <property type="entry name" value="BNAC04G53230D PROTEIN"/>
    <property type="match status" value="1"/>
</dbReference>
<protein>
    <submittedName>
        <fullName evidence="1">Uncharacterized protein</fullName>
    </submittedName>
</protein>
<dbReference type="InterPro" id="IPR004158">
    <property type="entry name" value="DUF247_pln"/>
</dbReference>
<name>A0AAV8HAE0_9POAL</name>
<evidence type="ECO:0000313" key="2">
    <source>
        <dbReference type="Proteomes" id="UP001140206"/>
    </source>
</evidence>
<accession>A0AAV8HAE0</accession>
<proteinExistence type="predicted"/>
<gene>
    <name evidence="1" type="ORF">LUZ62_026206</name>
</gene>
<dbReference type="Pfam" id="PF03140">
    <property type="entry name" value="DUF247"/>
    <property type="match status" value="1"/>
</dbReference>
<evidence type="ECO:0000313" key="1">
    <source>
        <dbReference type="EMBL" id="KAJ4813640.1"/>
    </source>
</evidence>
<sequence length="283" mass="32269">MHRELSNLPRADDSQEVTIFRVPLSIRESNKNMFEPSAVSIGPYYRGRPHLRAMEENKWLSLRAFLNYKAGDQEWESNEINEVGEEPARALLQDCINKIKEVEQRARCCYSEPFDMSSDDFVQMLVLDASFILASYICTDFDNAAKGWISSLITTDLILLENQIPFFIIETLLGSPIDDREHMRQLACVLTGGKIPIQALPERQKIHHLLHLCLCSALPTVSSQDEDAASEPNHCPFLNWVRAVPVLKSLFSSKKEEETNKGMVWEIPCARELEEAGVKFKKL</sequence>
<dbReference type="Proteomes" id="UP001140206">
    <property type="component" value="Chromosome 1"/>
</dbReference>
<comment type="caution">
    <text evidence="1">The sequence shown here is derived from an EMBL/GenBank/DDBJ whole genome shotgun (WGS) entry which is preliminary data.</text>
</comment>
<reference evidence="1" key="1">
    <citation type="submission" date="2022-08" db="EMBL/GenBank/DDBJ databases">
        <authorList>
            <person name="Marques A."/>
        </authorList>
    </citation>
    <scope>NUCLEOTIDE SEQUENCE</scope>
    <source>
        <strain evidence="1">RhyPub2mFocal</strain>
        <tissue evidence="1">Leaves</tissue>
    </source>
</reference>
<keyword evidence="2" id="KW-1185">Reference proteome</keyword>